<feature type="domain" description="AGC-kinase C-terminal" evidence="17">
    <location>
        <begin position="280"/>
        <end position="349"/>
    </location>
</feature>
<dbReference type="STRING" id="51028.A0A0N4VDY3"/>
<accession>A0A0N4VDY3</accession>
<dbReference type="SUPFAM" id="SSF56112">
    <property type="entry name" value="Protein kinase-like (PK-like)"/>
    <property type="match status" value="2"/>
</dbReference>
<dbReference type="WBParaSite" id="EVEC_0000886301-mRNA-1">
    <property type="protein sequence ID" value="EVEC_0000886301-mRNA-1"/>
    <property type="gene ID" value="EVEC_0000886301"/>
</dbReference>
<dbReference type="InterPro" id="IPR000961">
    <property type="entry name" value="AGC-kinase_C"/>
</dbReference>
<keyword evidence="8 14" id="KW-0547">Nucleotide-binding</keyword>
<dbReference type="GO" id="GO:0000287">
    <property type="term" value="F:magnesium ion binding"/>
    <property type="evidence" value="ECO:0007669"/>
    <property type="project" value="InterPro"/>
</dbReference>
<dbReference type="InterPro" id="IPR017441">
    <property type="entry name" value="Protein_kinase_ATP_BS"/>
</dbReference>
<evidence type="ECO:0000259" key="17">
    <source>
        <dbReference type="PROSITE" id="PS51285"/>
    </source>
</evidence>
<dbReference type="FunFam" id="1.10.510.10:FF:000010">
    <property type="entry name" value="Ribosomal protein S6 kinase"/>
    <property type="match status" value="1"/>
</dbReference>
<dbReference type="FunFam" id="3.30.200.20:FF:000013">
    <property type="entry name" value="Ribosomal protein S6 kinase"/>
    <property type="match status" value="1"/>
</dbReference>
<evidence type="ECO:0000256" key="10">
    <source>
        <dbReference type="ARBA" id="ARBA00022840"/>
    </source>
</evidence>
<feature type="active site" description="Proton acceptor" evidence="13">
    <location>
        <position position="468"/>
    </location>
</feature>
<keyword evidence="4" id="KW-0723">Serine/threonine-protein kinase</keyword>
<feature type="binding site" evidence="14">
    <location>
        <begin position="26"/>
        <end position="34"/>
    </location>
    <ligand>
        <name>ATP</name>
        <dbReference type="ChEBI" id="CHEBI:30616"/>
    </ligand>
</feature>
<reference evidence="20" key="1">
    <citation type="submission" date="2017-02" db="UniProtKB">
        <authorList>
            <consortium name="WormBaseParasite"/>
        </authorList>
    </citation>
    <scope>IDENTIFICATION</scope>
</reference>
<protein>
    <recommendedName>
        <fullName evidence="3">non-specific serine/threonine protein kinase</fullName>
        <ecNumber evidence="3">2.7.11.1</ecNumber>
    </recommendedName>
</protein>
<feature type="domain" description="Protein kinase" evidence="16">
    <location>
        <begin position="20"/>
        <end position="279"/>
    </location>
</feature>
<dbReference type="Gene3D" id="1.10.510.10">
    <property type="entry name" value="Transferase(Phosphotransferase) domain 1"/>
    <property type="match status" value="2"/>
</dbReference>
<dbReference type="InterPro" id="IPR008271">
    <property type="entry name" value="Ser/Thr_kinase_AS"/>
</dbReference>
<dbReference type="GO" id="GO:0004674">
    <property type="term" value="F:protein serine/threonine kinase activity"/>
    <property type="evidence" value="ECO:0007669"/>
    <property type="project" value="UniProtKB-KW"/>
</dbReference>
<dbReference type="GO" id="GO:0035556">
    <property type="term" value="P:intracellular signal transduction"/>
    <property type="evidence" value="ECO:0007669"/>
    <property type="project" value="InterPro"/>
</dbReference>
<dbReference type="PANTHER" id="PTHR24351">
    <property type="entry name" value="RIBOSOMAL PROTEIN S6 KINASE"/>
    <property type="match status" value="1"/>
</dbReference>
<keyword evidence="19" id="KW-1185">Reference proteome</keyword>
<comment type="catalytic activity">
    <reaction evidence="12">
        <text>L-seryl-[protein] + ATP = O-phospho-L-seryl-[protein] + ADP + H(+)</text>
        <dbReference type="Rhea" id="RHEA:17989"/>
        <dbReference type="Rhea" id="RHEA-COMP:9863"/>
        <dbReference type="Rhea" id="RHEA-COMP:11604"/>
        <dbReference type="ChEBI" id="CHEBI:15378"/>
        <dbReference type="ChEBI" id="CHEBI:29999"/>
        <dbReference type="ChEBI" id="CHEBI:30616"/>
        <dbReference type="ChEBI" id="CHEBI:83421"/>
        <dbReference type="ChEBI" id="CHEBI:456216"/>
        <dbReference type="EC" id="2.7.11.1"/>
    </reaction>
</comment>
<evidence type="ECO:0000256" key="3">
    <source>
        <dbReference type="ARBA" id="ARBA00012513"/>
    </source>
</evidence>
<keyword evidence="6" id="KW-0808">Transferase</keyword>
<dbReference type="SMART" id="SM00220">
    <property type="entry name" value="S_TKc"/>
    <property type="match status" value="2"/>
</dbReference>
<dbReference type="PIRSF" id="PIRSF000606">
    <property type="entry name" value="Ribsml_S6_kin_2"/>
    <property type="match status" value="1"/>
</dbReference>
<dbReference type="Pfam" id="PF00069">
    <property type="entry name" value="Pkinase"/>
    <property type="match status" value="2"/>
</dbReference>
<dbReference type="PROSITE" id="PS51285">
    <property type="entry name" value="AGC_KINASE_CTER"/>
    <property type="match status" value="1"/>
</dbReference>
<keyword evidence="10 14" id="KW-0067">ATP-binding</keyword>
<evidence type="ECO:0000256" key="12">
    <source>
        <dbReference type="ARBA" id="ARBA00048679"/>
    </source>
</evidence>
<keyword evidence="7" id="KW-0677">Repeat</keyword>
<dbReference type="CDD" id="cd05582">
    <property type="entry name" value="STKc_RSK_N"/>
    <property type="match status" value="1"/>
</dbReference>
<evidence type="ECO:0000256" key="5">
    <source>
        <dbReference type="ARBA" id="ARBA00022553"/>
    </source>
</evidence>
<evidence type="ECO:0000313" key="19">
    <source>
        <dbReference type="Proteomes" id="UP000274131"/>
    </source>
</evidence>
<dbReference type="GO" id="GO:0005524">
    <property type="term" value="F:ATP binding"/>
    <property type="evidence" value="ECO:0007669"/>
    <property type="project" value="UniProtKB-UniRule"/>
</dbReference>
<organism evidence="20">
    <name type="scientific">Enterobius vermicularis</name>
    <name type="common">Human pinworm</name>
    <dbReference type="NCBI Taxonomy" id="51028"/>
    <lineage>
        <taxon>Eukaryota</taxon>
        <taxon>Metazoa</taxon>
        <taxon>Ecdysozoa</taxon>
        <taxon>Nematoda</taxon>
        <taxon>Chromadorea</taxon>
        <taxon>Rhabditida</taxon>
        <taxon>Spirurina</taxon>
        <taxon>Oxyuridomorpha</taxon>
        <taxon>Oxyuroidea</taxon>
        <taxon>Oxyuridae</taxon>
        <taxon>Enterobius</taxon>
    </lineage>
</organism>
<dbReference type="FunFam" id="1.10.510.10:FF:001170">
    <property type="entry name" value="Ribosomal protein S6 kinase alpha-1"/>
    <property type="match status" value="1"/>
</dbReference>
<dbReference type="AlphaFoldDB" id="A0A0N4VDY3"/>
<evidence type="ECO:0000256" key="13">
    <source>
        <dbReference type="PIRSR" id="PIRSR000606-50"/>
    </source>
</evidence>
<evidence type="ECO:0000256" key="2">
    <source>
        <dbReference type="ARBA" id="ARBA00009804"/>
    </source>
</evidence>
<dbReference type="InterPro" id="IPR000719">
    <property type="entry name" value="Prot_kinase_dom"/>
</dbReference>
<feature type="binding site" evidence="14 15">
    <location>
        <position position="52"/>
    </location>
    <ligand>
        <name>ATP</name>
        <dbReference type="ChEBI" id="CHEBI:30616"/>
    </ligand>
</feature>
<proteinExistence type="inferred from homology"/>
<evidence type="ECO:0000256" key="9">
    <source>
        <dbReference type="ARBA" id="ARBA00022777"/>
    </source>
</evidence>
<dbReference type="InterPro" id="IPR017892">
    <property type="entry name" value="Pkinase_C"/>
</dbReference>
<evidence type="ECO:0000256" key="8">
    <source>
        <dbReference type="ARBA" id="ARBA00022741"/>
    </source>
</evidence>
<comment type="catalytic activity">
    <reaction evidence="11">
        <text>L-threonyl-[protein] + ATP = O-phospho-L-threonyl-[protein] + ADP + H(+)</text>
        <dbReference type="Rhea" id="RHEA:46608"/>
        <dbReference type="Rhea" id="RHEA-COMP:11060"/>
        <dbReference type="Rhea" id="RHEA-COMP:11605"/>
        <dbReference type="ChEBI" id="CHEBI:15378"/>
        <dbReference type="ChEBI" id="CHEBI:30013"/>
        <dbReference type="ChEBI" id="CHEBI:30616"/>
        <dbReference type="ChEBI" id="CHEBI:61977"/>
        <dbReference type="ChEBI" id="CHEBI:456216"/>
        <dbReference type="EC" id="2.7.11.1"/>
    </reaction>
</comment>
<dbReference type="InterPro" id="IPR016239">
    <property type="entry name" value="Ribosomal_S6_kinase_II"/>
</dbReference>
<comment type="cofactor">
    <cofactor evidence="1">
        <name>Mg(2+)</name>
        <dbReference type="ChEBI" id="CHEBI:18420"/>
    </cofactor>
</comment>
<evidence type="ECO:0000313" key="18">
    <source>
        <dbReference type="EMBL" id="VDD93564.1"/>
    </source>
</evidence>
<dbReference type="PROSITE" id="PS50011">
    <property type="entry name" value="PROTEIN_KINASE_DOM"/>
    <property type="match status" value="2"/>
</dbReference>
<keyword evidence="5" id="KW-0597">Phosphoprotein</keyword>
<dbReference type="Pfam" id="PF00433">
    <property type="entry name" value="Pkinase_C"/>
    <property type="match status" value="1"/>
</dbReference>
<dbReference type="InterPro" id="IPR011009">
    <property type="entry name" value="Kinase-like_dom_sf"/>
</dbReference>
<evidence type="ECO:0000256" key="6">
    <source>
        <dbReference type="ARBA" id="ARBA00022679"/>
    </source>
</evidence>
<evidence type="ECO:0000256" key="7">
    <source>
        <dbReference type="ARBA" id="ARBA00022737"/>
    </source>
</evidence>
<evidence type="ECO:0000313" key="20">
    <source>
        <dbReference type="WBParaSite" id="EVEC_0000886301-mRNA-1"/>
    </source>
</evidence>
<evidence type="ECO:0000256" key="14">
    <source>
        <dbReference type="PIRSR" id="PIRSR000606-51"/>
    </source>
</evidence>
<feature type="active site" description="Proton acceptor" evidence="13">
    <location>
        <position position="145"/>
    </location>
</feature>
<dbReference type="OrthoDB" id="63267at2759"/>
<comment type="similarity">
    <text evidence="2">Belongs to the protein kinase superfamily. AGC Ser/Thr protein kinase family. S6 kinase subfamily.</text>
</comment>
<name>A0A0N4VDY3_ENTVE</name>
<dbReference type="Proteomes" id="UP000274131">
    <property type="component" value="Unassembled WGS sequence"/>
</dbReference>
<evidence type="ECO:0000256" key="1">
    <source>
        <dbReference type="ARBA" id="ARBA00001946"/>
    </source>
</evidence>
<gene>
    <name evidence="18" type="ORF">EVEC_LOCUS8315</name>
</gene>
<dbReference type="EC" id="2.7.11.1" evidence="3"/>
<keyword evidence="9" id="KW-0418">Kinase</keyword>
<dbReference type="EMBL" id="UXUI01009366">
    <property type="protein sequence ID" value="VDD93564.1"/>
    <property type="molecule type" value="Genomic_DNA"/>
</dbReference>
<dbReference type="SMART" id="SM00133">
    <property type="entry name" value="S_TK_X"/>
    <property type="match status" value="1"/>
</dbReference>
<evidence type="ECO:0000256" key="11">
    <source>
        <dbReference type="ARBA" id="ARBA00047899"/>
    </source>
</evidence>
<dbReference type="InterPro" id="IPR041906">
    <property type="entry name" value="RSK_N"/>
</dbReference>
<feature type="domain" description="Protein kinase" evidence="16">
    <location>
        <begin position="334"/>
        <end position="606"/>
    </location>
</feature>
<reference evidence="18 19" key="2">
    <citation type="submission" date="2018-10" db="EMBL/GenBank/DDBJ databases">
        <authorList>
            <consortium name="Pathogen Informatics"/>
        </authorList>
    </citation>
    <scope>NUCLEOTIDE SEQUENCE [LARGE SCALE GENOMIC DNA]</scope>
</reference>
<feature type="binding site" evidence="14">
    <location>
        <position position="380"/>
    </location>
    <ligand>
        <name>ATP</name>
        <dbReference type="ChEBI" id="CHEBI:30616"/>
    </ligand>
</feature>
<dbReference type="PROSITE" id="PS00107">
    <property type="entry name" value="PROTEIN_KINASE_ATP"/>
    <property type="match status" value="1"/>
</dbReference>
<evidence type="ECO:0000259" key="16">
    <source>
        <dbReference type="PROSITE" id="PS50011"/>
    </source>
</evidence>
<dbReference type="Gene3D" id="3.30.200.20">
    <property type="entry name" value="Phosphorylase Kinase, domain 1"/>
    <property type="match status" value="2"/>
</dbReference>
<dbReference type="PROSITE" id="PS00108">
    <property type="entry name" value="PROTEIN_KINASE_ST"/>
    <property type="match status" value="2"/>
</dbReference>
<sequence>TEIEISDVAKEGEKADASQFELLKVLGQGSFGKVFLVKKIEGRDIGTLYAMKVLKKATLKVRDRIRTKMERNILAQIHHPFIVRLHYAFQTEGKLYLILDFLRGGDLFTRLSKEVMFTEEDVKFYLAELALALNHLHMLGIVYRDLKPENILLDADGHINLTDFGLSKESIEGDEKTYSFCGTVEYMAPEVVNRRGHSTAADWWSLGILMYEMLTGNLPFHGQNRRETMEMILKSKLSMPSFLSPQAQSLLRALFKRIPSHRLGYGPNGMAQIKAHPFFASVDWDKLLAREIEPPFRPTLTAADETHYFDPEFTKETPRDSPAVPPSATAHELFRGFSFVAPSVLEESRDNNRVPLPEYRIFILILLCVHKTTRAEYAVKIVGKIKRFYCDEVDILRRYSHHPNIVKLYEVYEDESSVYLVEELCKGGELLHSIIAQKHFSEREAAAVLMKLANAVSYLHGNQVVHRDLKPSNVMYATTRADIDSIRIIDFGFAKQLRAGNGLLMTPCYTAQFAAPEVLKKQGYDMSCDVWSLGVLLYTMLETPFATGVDDTPAEILKRVGEGRFSFCHPAWQNVSDLAKDLVVRMLHVDPSRRVSAKQILVHPWIVQRNSMQLTRLMKHLIALQTQPRCTL</sequence>
<evidence type="ECO:0000256" key="4">
    <source>
        <dbReference type="ARBA" id="ARBA00022527"/>
    </source>
</evidence>
<evidence type="ECO:0000256" key="15">
    <source>
        <dbReference type="PROSITE-ProRule" id="PRU10141"/>
    </source>
</evidence>